<dbReference type="Pfam" id="PF04008">
    <property type="entry name" value="Adenosine_kin"/>
    <property type="match status" value="1"/>
</dbReference>
<dbReference type="Proteomes" id="UP000277582">
    <property type="component" value="Unassembled WGS sequence"/>
</dbReference>
<dbReference type="PANTHER" id="PTHR36155">
    <property type="entry name" value="BLL5354 PROTEIN"/>
    <property type="match status" value="1"/>
</dbReference>
<organism evidence="1 2">
    <name type="scientific">Candidatus Methanodesulfokora washburnensis</name>
    <dbReference type="NCBI Taxonomy" id="2478471"/>
    <lineage>
        <taxon>Archaea</taxon>
        <taxon>Thermoproteota</taxon>
        <taxon>Candidatus Korarchaeia</taxon>
        <taxon>Candidatus Korarchaeia incertae sedis</taxon>
        <taxon>Candidatus Methanodesulfokora</taxon>
    </lineage>
</organism>
<gene>
    <name evidence="1" type="ORF">D6D85_11295</name>
</gene>
<proteinExistence type="predicted"/>
<dbReference type="GO" id="GO:0016740">
    <property type="term" value="F:transferase activity"/>
    <property type="evidence" value="ECO:0007669"/>
    <property type="project" value="UniProtKB-KW"/>
</dbReference>
<dbReference type="RefSeq" id="WP_125672063.1">
    <property type="nucleotide sequence ID" value="NZ_RCOS01000129.1"/>
</dbReference>
<evidence type="ECO:0000313" key="1">
    <source>
        <dbReference type="EMBL" id="RSN73128.1"/>
    </source>
</evidence>
<sequence>MQWRIEIVDVSPPEGTNIIVGQTHFIKTVEDLYETLVESCPSIKFGIAFNESSGPRLIRHAGNDPDLEKEAVERAKRIGAGHVFVVIIKDAWPINVLNRIKGLSEVACVYAATANKLKIAVIDVGDGRGVLGVIDGETPLGVEDENNKRERMDFLRKIGYKSRYP</sequence>
<dbReference type="SUPFAM" id="SSF103165">
    <property type="entry name" value="Ta1353-like"/>
    <property type="match status" value="1"/>
</dbReference>
<name>A0A3R9PD60_9CREN</name>
<keyword evidence="2" id="KW-1185">Reference proteome</keyword>
<dbReference type="InterPro" id="IPR007153">
    <property type="entry name" value="Adenosine_kinase"/>
</dbReference>
<dbReference type="Gene3D" id="3.40.1520.10">
    <property type="entry name" value="Ta1353-like"/>
    <property type="match status" value="1"/>
</dbReference>
<comment type="caution">
    <text evidence="1">The sequence shown here is derived from an EMBL/GenBank/DDBJ whole genome shotgun (WGS) entry which is preliminary data.</text>
</comment>
<protein>
    <submittedName>
        <fullName evidence="1">Adenosine monophosphate-protein transferase</fullName>
    </submittedName>
</protein>
<keyword evidence="1" id="KW-0808">Transferase</keyword>
<dbReference type="PANTHER" id="PTHR36155:SF1">
    <property type="entry name" value="BLL5354 PROTEIN"/>
    <property type="match status" value="1"/>
</dbReference>
<dbReference type="OrthoDB" id="371841at2157"/>
<dbReference type="InterPro" id="IPR036902">
    <property type="entry name" value="Ta1353-like_sf"/>
</dbReference>
<accession>A0A3R9PD60</accession>
<dbReference type="AlphaFoldDB" id="A0A3R9PD60"/>
<reference evidence="1 2" key="1">
    <citation type="submission" date="2018-10" db="EMBL/GenBank/DDBJ databases">
        <title>Co-occurring genomic capacity for anaerobic methane metabolism and dissimilatory sulfite reduction discovered in the Korarchaeota.</title>
        <authorList>
            <person name="Mckay L.J."/>
            <person name="Dlakic M."/>
            <person name="Fields M.W."/>
            <person name="Delmont T.O."/>
            <person name="Eren A.M."/>
            <person name="Jay Z.J."/>
            <person name="Klingelsmith K.B."/>
            <person name="Rusch D.B."/>
            <person name="Inskeep W.P."/>
        </authorList>
    </citation>
    <scope>NUCLEOTIDE SEQUENCE [LARGE SCALE GENOMIC DNA]</scope>
    <source>
        <strain evidence="1 2">MDKW</strain>
    </source>
</reference>
<evidence type="ECO:0000313" key="2">
    <source>
        <dbReference type="Proteomes" id="UP000277582"/>
    </source>
</evidence>
<dbReference type="EMBL" id="RCOS01000129">
    <property type="protein sequence ID" value="RSN73128.1"/>
    <property type="molecule type" value="Genomic_DNA"/>
</dbReference>